<dbReference type="AlphaFoldDB" id="Q033Y8"/>
<dbReference type="Proteomes" id="UP000001651">
    <property type="component" value="Chromosome"/>
</dbReference>
<organism evidence="1 2">
    <name type="scientific">Lacticaseibacillus paracasei (strain ATCC 334 / BCRC 17002 / CCUG 31169 / CIP 107868 / KCTC 3260 / NRRL B-441)</name>
    <name type="common">Lactobacillus paracasei</name>
    <dbReference type="NCBI Taxonomy" id="321967"/>
    <lineage>
        <taxon>Bacteria</taxon>
        <taxon>Bacillati</taxon>
        <taxon>Bacillota</taxon>
        <taxon>Bacilli</taxon>
        <taxon>Lactobacillales</taxon>
        <taxon>Lactobacillaceae</taxon>
        <taxon>Lacticaseibacillus</taxon>
    </lineage>
</organism>
<protein>
    <submittedName>
        <fullName evidence="1">Uncharacterized protein</fullName>
    </submittedName>
</protein>
<dbReference type="HOGENOM" id="CLU_199707_1_0_9"/>
<dbReference type="EMBL" id="CP000423">
    <property type="protein sequence ID" value="ABJ71484.1"/>
    <property type="molecule type" value="Genomic_DNA"/>
</dbReference>
<accession>Q033Y8</accession>
<reference evidence="1 2" key="1">
    <citation type="journal article" date="2006" name="Proc. Natl. Acad. Sci. U.S.A.">
        <title>Comparative genomics of the lactic acid bacteria.</title>
        <authorList>
            <person name="Makarova K."/>
            <person name="Slesarev A."/>
            <person name="Wolf Y."/>
            <person name="Sorokin A."/>
            <person name="Mirkin B."/>
            <person name="Koonin E."/>
            <person name="Pavlov A."/>
            <person name="Pavlova N."/>
            <person name="Karamychev V."/>
            <person name="Polouchine N."/>
            <person name="Shakhova V."/>
            <person name="Grigoriev I."/>
            <person name="Lou Y."/>
            <person name="Rohksar D."/>
            <person name="Lucas S."/>
            <person name="Huang K."/>
            <person name="Goodstein D.M."/>
            <person name="Hawkins T."/>
            <person name="Plengvidhya V."/>
            <person name="Welker D."/>
            <person name="Hughes J."/>
            <person name="Goh Y."/>
            <person name="Benson A."/>
            <person name="Baldwin K."/>
            <person name="Lee J.H."/>
            <person name="Diaz-Muniz I."/>
            <person name="Dosti B."/>
            <person name="Smeianov V."/>
            <person name="Wechter W."/>
            <person name="Barabote R."/>
            <person name="Lorca G."/>
            <person name="Altermann E."/>
            <person name="Barrangou R."/>
            <person name="Ganesan B."/>
            <person name="Xie Y."/>
            <person name="Rawsthorne H."/>
            <person name="Tamir D."/>
            <person name="Parker C."/>
            <person name="Breidt F."/>
            <person name="Broadbent J."/>
            <person name="Hutkins R."/>
            <person name="O'Sullivan D."/>
            <person name="Steele J."/>
            <person name="Unlu G."/>
            <person name="Saier M."/>
            <person name="Klaenhammer T."/>
            <person name="Richardson P."/>
            <person name="Kozyavkin S."/>
            <person name="Weimer B."/>
            <person name="Mills D."/>
        </authorList>
    </citation>
    <scope>NUCLEOTIDE SEQUENCE [LARGE SCALE GENOMIC DNA]</scope>
    <source>
        <strain evidence="2">ATCC 334 / BCRC 17002 / CCUG 31169 / CIP 107868 / KCTC 3260 / NRRL B-441</strain>
    </source>
</reference>
<evidence type="ECO:0000313" key="2">
    <source>
        <dbReference type="Proteomes" id="UP000001651"/>
    </source>
</evidence>
<name>Q033Y8_LACP3</name>
<evidence type="ECO:0000313" key="1">
    <source>
        <dbReference type="EMBL" id="ABJ71484.1"/>
    </source>
</evidence>
<keyword evidence="2" id="KW-1185">Reference proteome</keyword>
<dbReference type="PaxDb" id="321967-LSEI_2770"/>
<proteinExistence type="predicted"/>
<sequence>MARWDSAVQTTQRRALELMLLGDFETGFWARSAVSALASRRHPSWPEIAEFGTAKKILSNIFCIPRKIVLPKSLTPL</sequence>
<gene>
    <name evidence="1" type="ordered locus">LSEI_2770</name>
</gene>
<dbReference type="KEGG" id="lca:LSEI_2770"/>